<keyword evidence="2" id="KW-1185">Reference proteome</keyword>
<protein>
    <submittedName>
        <fullName evidence="1">TKL kinase</fullName>
    </submittedName>
</protein>
<feature type="non-terminal residue" evidence="1">
    <location>
        <position position="309"/>
    </location>
</feature>
<dbReference type="AlphaFoldDB" id="A0A3M7RLS3"/>
<sequence length="309" mass="36130">MVEYIKDYLKYYENLKNEIDIHAEKLILSSQCELDTINLYRSKFLNKIQSITATILKNSKNQSNFNFNQEQIFCFFVPRTNFEIDLKIFHSNIFGFLIIANHFIDQIVIKFLKKDFNKEIGFKRQILLAGKDVIILNLFRNLIENRTNNSEGLIDLSDSNSNLLEKFVIKRNFIESFDKYDFEVVKKFINLNQLIHCDFEFNSLQEIQENLFSGLNGIKKFSLQLEEECSLKDKCFDGLNSLESIFLEGIFCTEISKEFFCGLTNLSHLEISYSNILNLGKTTFDELPNLNCLKFISNDFESISDSSIK</sequence>
<evidence type="ECO:0000313" key="2">
    <source>
        <dbReference type="Proteomes" id="UP000276133"/>
    </source>
</evidence>
<comment type="caution">
    <text evidence="1">The sequence shown here is derived from an EMBL/GenBank/DDBJ whole genome shotgun (WGS) entry which is preliminary data.</text>
</comment>
<dbReference type="STRING" id="10195.A0A3M7RLS3"/>
<dbReference type="InterPro" id="IPR032675">
    <property type="entry name" value="LRR_dom_sf"/>
</dbReference>
<gene>
    <name evidence="1" type="ORF">BpHYR1_037388</name>
</gene>
<keyword evidence="1" id="KW-0808">Transferase</keyword>
<dbReference type="Gene3D" id="3.80.10.10">
    <property type="entry name" value="Ribonuclease Inhibitor"/>
    <property type="match status" value="1"/>
</dbReference>
<keyword evidence="1" id="KW-0418">Kinase</keyword>
<dbReference type="GO" id="GO:0016301">
    <property type="term" value="F:kinase activity"/>
    <property type="evidence" value="ECO:0007669"/>
    <property type="project" value="UniProtKB-KW"/>
</dbReference>
<name>A0A3M7RLS3_BRAPC</name>
<evidence type="ECO:0000313" key="1">
    <source>
        <dbReference type="EMBL" id="RNA24496.1"/>
    </source>
</evidence>
<dbReference type="Proteomes" id="UP000276133">
    <property type="component" value="Unassembled WGS sequence"/>
</dbReference>
<dbReference type="OrthoDB" id="27267at2759"/>
<dbReference type="EMBL" id="REGN01003111">
    <property type="protein sequence ID" value="RNA24496.1"/>
    <property type="molecule type" value="Genomic_DNA"/>
</dbReference>
<reference evidence="1 2" key="1">
    <citation type="journal article" date="2018" name="Sci. Rep.">
        <title>Genomic signatures of local adaptation to the degree of environmental predictability in rotifers.</title>
        <authorList>
            <person name="Franch-Gras L."/>
            <person name="Hahn C."/>
            <person name="Garcia-Roger E.M."/>
            <person name="Carmona M.J."/>
            <person name="Serra M."/>
            <person name="Gomez A."/>
        </authorList>
    </citation>
    <scope>NUCLEOTIDE SEQUENCE [LARGE SCALE GENOMIC DNA]</scope>
    <source>
        <strain evidence="1">HYR1</strain>
    </source>
</reference>
<organism evidence="1 2">
    <name type="scientific">Brachionus plicatilis</name>
    <name type="common">Marine rotifer</name>
    <name type="synonym">Brachionus muelleri</name>
    <dbReference type="NCBI Taxonomy" id="10195"/>
    <lineage>
        <taxon>Eukaryota</taxon>
        <taxon>Metazoa</taxon>
        <taxon>Spiralia</taxon>
        <taxon>Gnathifera</taxon>
        <taxon>Rotifera</taxon>
        <taxon>Eurotatoria</taxon>
        <taxon>Monogononta</taxon>
        <taxon>Pseudotrocha</taxon>
        <taxon>Ploima</taxon>
        <taxon>Brachionidae</taxon>
        <taxon>Brachionus</taxon>
    </lineage>
</organism>
<dbReference type="SUPFAM" id="SSF52058">
    <property type="entry name" value="L domain-like"/>
    <property type="match status" value="1"/>
</dbReference>
<proteinExistence type="predicted"/>
<accession>A0A3M7RLS3</accession>